<protein>
    <recommendedName>
        <fullName evidence="8">Peptidase S8/S53 domain-containing protein</fullName>
    </recommendedName>
</protein>
<feature type="active site" description="Charge relay system" evidence="5">
    <location>
        <position position="376"/>
    </location>
</feature>
<proteinExistence type="inferred from homology"/>
<feature type="signal peptide" evidence="7">
    <location>
        <begin position="1"/>
        <end position="23"/>
    </location>
</feature>
<dbReference type="InterPro" id="IPR000209">
    <property type="entry name" value="Peptidase_S8/S53_dom"/>
</dbReference>
<evidence type="ECO:0000256" key="3">
    <source>
        <dbReference type="ARBA" id="ARBA00022801"/>
    </source>
</evidence>
<comment type="caution">
    <text evidence="9">The sequence shown here is derived from an EMBL/GenBank/DDBJ whole genome shotgun (WGS) entry which is preliminary data.</text>
</comment>
<name>A0A2N1PLH8_9BACT</name>
<feature type="domain" description="Peptidase S8/S53" evidence="8">
    <location>
        <begin position="28"/>
        <end position="412"/>
    </location>
</feature>
<feature type="chain" id="PRO_5014839207" description="Peptidase S8/S53 domain-containing protein" evidence="7">
    <location>
        <begin position="24"/>
        <end position="483"/>
    </location>
</feature>
<dbReference type="PANTHER" id="PTHR43806:SF11">
    <property type="entry name" value="CEREVISIN-RELATED"/>
    <property type="match status" value="1"/>
</dbReference>
<dbReference type="EMBL" id="PGXC01000024">
    <property type="protein sequence ID" value="PKK89132.1"/>
    <property type="molecule type" value="Genomic_DNA"/>
</dbReference>
<dbReference type="InterPro" id="IPR036852">
    <property type="entry name" value="Peptidase_S8/S53_dom_sf"/>
</dbReference>
<dbReference type="InterPro" id="IPR015500">
    <property type="entry name" value="Peptidase_S8_subtilisin-rel"/>
</dbReference>
<keyword evidence="7" id="KW-0732">Signal</keyword>
<comment type="similarity">
    <text evidence="1 5">Belongs to the peptidase S8 family.</text>
</comment>
<dbReference type="GO" id="GO:0006508">
    <property type="term" value="P:proteolysis"/>
    <property type="evidence" value="ECO:0007669"/>
    <property type="project" value="UniProtKB-KW"/>
</dbReference>
<keyword evidence="3 5" id="KW-0378">Hydrolase</keyword>
<dbReference type="Gene3D" id="3.40.50.200">
    <property type="entry name" value="Peptidase S8/S53 domain"/>
    <property type="match status" value="1"/>
</dbReference>
<feature type="active site" description="Charge relay system" evidence="5">
    <location>
        <position position="32"/>
    </location>
</feature>
<dbReference type="SUPFAM" id="SSF52743">
    <property type="entry name" value="Subtilisin-like"/>
    <property type="match status" value="1"/>
</dbReference>
<evidence type="ECO:0000259" key="8">
    <source>
        <dbReference type="Pfam" id="PF00082"/>
    </source>
</evidence>
<dbReference type="PROSITE" id="PS51892">
    <property type="entry name" value="SUBTILASE"/>
    <property type="match status" value="1"/>
</dbReference>
<gene>
    <name evidence="9" type="ORF">CVV64_15600</name>
</gene>
<evidence type="ECO:0000256" key="1">
    <source>
        <dbReference type="ARBA" id="ARBA00011073"/>
    </source>
</evidence>
<evidence type="ECO:0000256" key="6">
    <source>
        <dbReference type="SAM" id="MobiDB-lite"/>
    </source>
</evidence>
<dbReference type="Pfam" id="PF00082">
    <property type="entry name" value="Peptidase_S8"/>
    <property type="match status" value="1"/>
</dbReference>
<evidence type="ECO:0000313" key="10">
    <source>
        <dbReference type="Proteomes" id="UP000233256"/>
    </source>
</evidence>
<organism evidence="9 10">
    <name type="scientific">Candidatus Wallbacteria bacterium HGW-Wallbacteria-1</name>
    <dbReference type="NCBI Taxonomy" id="2013854"/>
    <lineage>
        <taxon>Bacteria</taxon>
        <taxon>Candidatus Walliibacteriota</taxon>
    </lineage>
</organism>
<dbReference type="PANTHER" id="PTHR43806">
    <property type="entry name" value="PEPTIDASE S8"/>
    <property type="match status" value="1"/>
</dbReference>
<evidence type="ECO:0000256" key="4">
    <source>
        <dbReference type="ARBA" id="ARBA00022825"/>
    </source>
</evidence>
<keyword evidence="4 5" id="KW-0720">Serine protease</keyword>
<evidence type="ECO:0000256" key="5">
    <source>
        <dbReference type="PROSITE-ProRule" id="PRU01240"/>
    </source>
</evidence>
<accession>A0A2N1PLH8</accession>
<dbReference type="PRINTS" id="PR00723">
    <property type="entry name" value="SUBTILISIN"/>
</dbReference>
<reference evidence="9 10" key="1">
    <citation type="journal article" date="2017" name="ISME J.">
        <title>Potential for microbial H2 and metal transformations associated with novel bacteria and archaea in deep terrestrial subsurface sediments.</title>
        <authorList>
            <person name="Hernsdorf A.W."/>
            <person name="Amano Y."/>
            <person name="Miyakawa K."/>
            <person name="Ise K."/>
            <person name="Suzuki Y."/>
            <person name="Anantharaman K."/>
            <person name="Probst A."/>
            <person name="Burstein D."/>
            <person name="Thomas B.C."/>
            <person name="Banfield J.F."/>
        </authorList>
    </citation>
    <scope>NUCLEOTIDE SEQUENCE [LARGE SCALE GENOMIC DNA]</scope>
    <source>
        <strain evidence="9">HGW-Wallbacteria-1</strain>
    </source>
</reference>
<evidence type="ECO:0000256" key="7">
    <source>
        <dbReference type="SAM" id="SignalP"/>
    </source>
</evidence>
<keyword evidence="2 5" id="KW-0645">Protease</keyword>
<dbReference type="InterPro" id="IPR050131">
    <property type="entry name" value="Peptidase_S8_subtilisin-like"/>
</dbReference>
<evidence type="ECO:0000256" key="2">
    <source>
        <dbReference type="ARBA" id="ARBA00022670"/>
    </source>
</evidence>
<feature type="active site" description="Charge relay system" evidence="5">
    <location>
        <position position="142"/>
    </location>
</feature>
<dbReference type="GO" id="GO:0004252">
    <property type="term" value="F:serine-type endopeptidase activity"/>
    <property type="evidence" value="ECO:0007669"/>
    <property type="project" value="UniProtKB-UniRule"/>
</dbReference>
<evidence type="ECO:0000313" key="9">
    <source>
        <dbReference type="EMBL" id="PKK89132.1"/>
    </source>
</evidence>
<sequence length="483" mass="53028">MKKLASLLAISAFVASTFTAALAAKIPVLVIDSGTDFSHQVLQPVSDPSKKEAAGQPNIDDDNNGYKDDVYGWNFVENNPTLVDLKNTPKRYDDILRFMELMGLYQEVGKENMPPEKFKELVALYQDKELAPWNGFVGGWAHGTHCGGIMAENNDQIKMKAITHIPSGPAPSAREAQELLSLFNARLADLDVSLFGPKYKSIEENPMFPQLKQYFKEMGIKAAQEVEPKAKYIGSLKPRVINCSWGTSNQQLLKVFKQNMTQSWGYKNPTDEDVQKMVNLYVGSVQLRSSMVLFKYVPQALIVIAAGNSTEDNDKLVISPNDTPITNKLVVAATNHDRSIADFSCFGATKVDIAVPGVNIYSTYPNGKMGYMSGTSMAAPLASKYASQVLAVNSKLTPQELKQILMETVDKKDWLKGKVVSEGVINIQRALAAAKSIKDGSSIESAISTARENVPSTELDGPEISAPVFESEFEKELYNSAVF</sequence>
<dbReference type="Proteomes" id="UP000233256">
    <property type="component" value="Unassembled WGS sequence"/>
</dbReference>
<dbReference type="AlphaFoldDB" id="A0A2N1PLH8"/>
<feature type="region of interest" description="Disordered" evidence="6">
    <location>
        <begin position="45"/>
        <end position="65"/>
    </location>
</feature>